<dbReference type="PANTHER" id="PTHR45348">
    <property type="entry name" value="HYPOTHETICAL OXIDOREDUCTASE (EUROFUNG)"/>
    <property type="match status" value="1"/>
</dbReference>
<dbReference type="EMBL" id="ML143405">
    <property type="protein sequence ID" value="TBU30549.1"/>
    <property type="molecule type" value="Genomic_DNA"/>
</dbReference>
<sequence>MPTPTQQKALFLLEKQGQFAVRDRNVPTPNRGELLIKNESVGLNPIDWKIQQYGMFLENYPAIIGAEGAGTIEAVGEGVTEFKKGDQVLYKAVPVINNRAAYQQYTLTDPTSVVKLGEGISLDAAATLPTALVTASVGLYSQPGGGQYVPPWAEGGKGKYASQPLVIIGGATVVGSAAIQLGKLSGFSPIVTTASLKNAALLRSYGATHVLDRNLSADALRAEVKKIIGGSPSFVYDAVSLPETQAAAYGLLAPGGRLLVILPETVKETTEGRTVTTMSAGVRLQQDPQFGVDLFKVIPILLRSGEIKPLNVEVIPGGLVGIVSGLEKLKNSQVSAAKLIVHPQETA</sequence>
<dbReference type="GO" id="GO:0016651">
    <property type="term" value="F:oxidoreductase activity, acting on NAD(P)H"/>
    <property type="evidence" value="ECO:0007669"/>
    <property type="project" value="InterPro"/>
</dbReference>
<dbReference type="Proteomes" id="UP000292957">
    <property type="component" value="Unassembled WGS sequence"/>
</dbReference>
<dbReference type="InterPro" id="IPR036291">
    <property type="entry name" value="NAD(P)-bd_dom_sf"/>
</dbReference>
<feature type="domain" description="Enoyl reductase (ER)" evidence="1">
    <location>
        <begin position="17"/>
        <end position="341"/>
    </location>
</feature>
<dbReference type="PANTHER" id="PTHR45348:SF2">
    <property type="entry name" value="ZINC-TYPE ALCOHOL DEHYDROGENASE-LIKE PROTEIN C2E1P3.01"/>
    <property type="match status" value="1"/>
</dbReference>
<protein>
    <submittedName>
        <fullName evidence="2">GroES-like protein</fullName>
    </submittedName>
</protein>
<accession>A0A4Q9MRX9</accession>
<proteinExistence type="predicted"/>
<dbReference type="InterPro" id="IPR020843">
    <property type="entry name" value="ER"/>
</dbReference>
<dbReference type="Pfam" id="PF08240">
    <property type="entry name" value="ADH_N"/>
    <property type="match status" value="1"/>
</dbReference>
<dbReference type="CDD" id="cd08249">
    <property type="entry name" value="enoyl_reductase_like"/>
    <property type="match status" value="1"/>
</dbReference>
<dbReference type="OrthoDB" id="3233595at2759"/>
<name>A0A4Q9MRX9_9APHY</name>
<evidence type="ECO:0000313" key="2">
    <source>
        <dbReference type="EMBL" id="TBU30549.1"/>
    </source>
</evidence>
<reference evidence="2" key="1">
    <citation type="submission" date="2019-01" db="EMBL/GenBank/DDBJ databases">
        <title>Draft genome sequences of three monokaryotic isolates of the white-rot basidiomycete fungus Dichomitus squalens.</title>
        <authorList>
            <consortium name="DOE Joint Genome Institute"/>
            <person name="Lopez S.C."/>
            <person name="Andreopoulos B."/>
            <person name="Pangilinan J."/>
            <person name="Lipzen A."/>
            <person name="Riley R."/>
            <person name="Ahrendt S."/>
            <person name="Ng V."/>
            <person name="Barry K."/>
            <person name="Daum C."/>
            <person name="Grigoriev I.V."/>
            <person name="Hilden K.S."/>
            <person name="Makela M.R."/>
            <person name="de Vries R.P."/>
        </authorList>
    </citation>
    <scope>NUCLEOTIDE SEQUENCE [LARGE SCALE GENOMIC DNA]</scope>
    <source>
        <strain evidence="2">OM18370.1</strain>
    </source>
</reference>
<dbReference type="InterPro" id="IPR011032">
    <property type="entry name" value="GroES-like_sf"/>
</dbReference>
<dbReference type="InterPro" id="IPR047122">
    <property type="entry name" value="Trans-enoyl_RdTase-like"/>
</dbReference>
<dbReference type="Pfam" id="PF00107">
    <property type="entry name" value="ADH_zinc_N"/>
    <property type="match status" value="1"/>
</dbReference>
<organism evidence="2">
    <name type="scientific">Dichomitus squalens</name>
    <dbReference type="NCBI Taxonomy" id="114155"/>
    <lineage>
        <taxon>Eukaryota</taxon>
        <taxon>Fungi</taxon>
        <taxon>Dikarya</taxon>
        <taxon>Basidiomycota</taxon>
        <taxon>Agaricomycotina</taxon>
        <taxon>Agaricomycetes</taxon>
        <taxon>Polyporales</taxon>
        <taxon>Polyporaceae</taxon>
        <taxon>Dichomitus</taxon>
    </lineage>
</organism>
<dbReference type="AlphaFoldDB" id="A0A4Q9MRX9"/>
<dbReference type="SUPFAM" id="SSF50129">
    <property type="entry name" value="GroES-like"/>
    <property type="match status" value="1"/>
</dbReference>
<dbReference type="SUPFAM" id="SSF51735">
    <property type="entry name" value="NAD(P)-binding Rossmann-fold domains"/>
    <property type="match status" value="1"/>
</dbReference>
<dbReference type="SMART" id="SM00829">
    <property type="entry name" value="PKS_ER"/>
    <property type="match status" value="1"/>
</dbReference>
<gene>
    <name evidence="2" type="ORF">BD311DRAFT_218390</name>
</gene>
<dbReference type="InterPro" id="IPR013154">
    <property type="entry name" value="ADH-like_N"/>
</dbReference>
<evidence type="ECO:0000259" key="1">
    <source>
        <dbReference type="SMART" id="SM00829"/>
    </source>
</evidence>
<dbReference type="Gene3D" id="3.90.180.10">
    <property type="entry name" value="Medium-chain alcohol dehydrogenases, catalytic domain"/>
    <property type="match status" value="1"/>
</dbReference>
<dbReference type="InterPro" id="IPR013149">
    <property type="entry name" value="ADH-like_C"/>
</dbReference>
<dbReference type="Gene3D" id="3.40.50.720">
    <property type="entry name" value="NAD(P)-binding Rossmann-like Domain"/>
    <property type="match status" value="1"/>
</dbReference>